<dbReference type="EMBL" id="LQMQ01000057">
    <property type="protein sequence ID" value="KUO39656.1"/>
    <property type="molecule type" value="Genomic_DNA"/>
</dbReference>
<dbReference type="InterPro" id="IPR051257">
    <property type="entry name" value="Diverse_CBS-Domain"/>
</dbReference>
<dbReference type="Pfam" id="PF01381">
    <property type="entry name" value="HTH_3"/>
    <property type="match status" value="1"/>
</dbReference>
<dbReference type="InterPro" id="IPR010982">
    <property type="entry name" value="Lambda_DNA-bd_dom_sf"/>
</dbReference>
<comment type="caution">
    <text evidence="5">The sequence shown here is derived from an EMBL/GenBank/DDBJ whole genome shotgun (WGS) entry which is preliminary data.</text>
</comment>
<name>A0A147JT25_HADYE</name>
<dbReference type="PANTHER" id="PTHR43080:SF4">
    <property type="entry name" value="CRO-LIKE PROTEIN"/>
    <property type="match status" value="1"/>
</dbReference>
<dbReference type="SUPFAM" id="SSF47413">
    <property type="entry name" value="lambda repressor-like DNA-binding domains"/>
    <property type="match status" value="1"/>
</dbReference>
<feature type="domain" description="CBS" evidence="4">
    <location>
        <begin position="72"/>
        <end position="130"/>
    </location>
</feature>
<dbReference type="Pfam" id="PF00571">
    <property type="entry name" value="CBS"/>
    <property type="match status" value="2"/>
</dbReference>
<dbReference type="GO" id="GO:0003677">
    <property type="term" value="F:DNA binding"/>
    <property type="evidence" value="ECO:0007669"/>
    <property type="project" value="InterPro"/>
</dbReference>
<evidence type="ECO:0000259" key="4">
    <source>
        <dbReference type="PROSITE" id="PS51371"/>
    </source>
</evidence>
<dbReference type="SMART" id="SM00530">
    <property type="entry name" value="HTH_XRE"/>
    <property type="match status" value="1"/>
</dbReference>
<dbReference type="InterPro" id="IPR000644">
    <property type="entry name" value="CBS_dom"/>
</dbReference>
<feature type="domain" description="HTH cro/C1-type" evidence="3">
    <location>
        <begin position="9"/>
        <end position="57"/>
    </location>
</feature>
<dbReference type="PROSITE" id="PS50943">
    <property type="entry name" value="HTH_CROC1"/>
    <property type="match status" value="1"/>
</dbReference>
<dbReference type="AlphaFoldDB" id="A0A147JT25"/>
<evidence type="ECO:0000256" key="2">
    <source>
        <dbReference type="PROSITE-ProRule" id="PRU00703"/>
    </source>
</evidence>
<evidence type="ECO:0000256" key="1">
    <source>
        <dbReference type="ARBA" id="ARBA00023122"/>
    </source>
</evidence>
<evidence type="ECO:0000313" key="5">
    <source>
        <dbReference type="EMBL" id="KUO39656.1"/>
    </source>
</evidence>
<sequence length="189" mass="20618">MGIIKPSEVKAMRMRLGLSQSKLAKLAGVTQAYIAKIESGKADPRFSTLERISRVLEQAGTQGRQVLADRIMSAPIVFIRPGDKVETAIKAMKAHEISQLPVLDRDVQVGSISETSIVQRIASGENMAKLLRRNVGEVMDDPFPTVSRDADVDIVYHILEHAPAVLVVDHGKPVGIITKADVFKLAMKP</sequence>
<reference evidence="5 6" key="1">
    <citation type="journal article" date="2016" name="Nat. Microbiol.">
        <title>Genomic inference of the metabolism of cosmopolitan subsurface Archaea, Hadesarchaea.</title>
        <authorList>
            <person name="Baker B.J."/>
            <person name="Saw J.H."/>
            <person name="Lind A.E."/>
            <person name="Lazar C.S."/>
            <person name="Hinrichs K.-U."/>
            <person name="Teske A.P."/>
            <person name="Ettema T.J."/>
        </authorList>
    </citation>
    <scope>NUCLEOTIDE SEQUENCE [LARGE SCALE GENOMIC DNA]</scope>
</reference>
<dbReference type="InterPro" id="IPR001387">
    <property type="entry name" value="Cro/C1-type_HTH"/>
</dbReference>
<accession>A0A147JT25</accession>
<gene>
    <name evidence="5" type="ORF">APZ16_03165</name>
</gene>
<dbReference type="SUPFAM" id="SSF54631">
    <property type="entry name" value="CBS-domain pair"/>
    <property type="match status" value="1"/>
</dbReference>
<proteinExistence type="predicted"/>
<evidence type="ECO:0000313" key="6">
    <source>
        <dbReference type="Proteomes" id="UP000074294"/>
    </source>
</evidence>
<dbReference type="Gene3D" id="1.10.260.40">
    <property type="entry name" value="lambda repressor-like DNA-binding domains"/>
    <property type="match status" value="1"/>
</dbReference>
<dbReference type="STRING" id="1776334.APZ16_03165"/>
<dbReference type="InterPro" id="IPR046342">
    <property type="entry name" value="CBS_dom_sf"/>
</dbReference>
<dbReference type="Gene3D" id="3.10.580.10">
    <property type="entry name" value="CBS-domain"/>
    <property type="match status" value="1"/>
</dbReference>
<dbReference type="PROSITE" id="PS51371">
    <property type="entry name" value="CBS"/>
    <property type="match status" value="1"/>
</dbReference>
<keyword evidence="1 2" id="KW-0129">CBS domain</keyword>
<evidence type="ECO:0000259" key="3">
    <source>
        <dbReference type="PROSITE" id="PS50943"/>
    </source>
</evidence>
<dbReference type="SMART" id="SM00116">
    <property type="entry name" value="CBS"/>
    <property type="match status" value="2"/>
</dbReference>
<protein>
    <recommendedName>
        <fullName evidence="7">CBS domain-containing protein</fullName>
    </recommendedName>
</protein>
<dbReference type="InterPro" id="IPR017158">
    <property type="entry name" value="Tscrpt-reg_CBS-contain_prd"/>
</dbReference>
<dbReference type="PANTHER" id="PTHR43080">
    <property type="entry name" value="CBS DOMAIN-CONTAINING PROTEIN CBSX3, MITOCHONDRIAL"/>
    <property type="match status" value="1"/>
</dbReference>
<dbReference type="Proteomes" id="UP000074294">
    <property type="component" value="Unassembled WGS sequence"/>
</dbReference>
<dbReference type="PIRSF" id="PIRSF037253">
    <property type="entry name" value="HTH_CBS_prd"/>
    <property type="match status" value="1"/>
</dbReference>
<dbReference type="CDD" id="cd00093">
    <property type="entry name" value="HTH_XRE"/>
    <property type="match status" value="1"/>
</dbReference>
<organism evidence="5 6">
    <name type="scientific">Hadarchaeum yellowstonense</name>
    <dbReference type="NCBI Taxonomy" id="1776334"/>
    <lineage>
        <taxon>Archaea</taxon>
        <taxon>Methanobacteriati</taxon>
        <taxon>Candidatus Hadarchaeota</taxon>
        <taxon>Candidatus Hadarchaeia</taxon>
        <taxon>Candidatus Hadarchaeales</taxon>
        <taxon>Candidatus Hadarchaeaceae</taxon>
        <taxon>Candidatus Hadarchaeum</taxon>
    </lineage>
</organism>
<evidence type="ECO:0008006" key="7">
    <source>
        <dbReference type="Google" id="ProtNLM"/>
    </source>
</evidence>